<dbReference type="InterPro" id="IPR029052">
    <property type="entry name" value="Metallo-depent_PP-like"/>
</dbReference>
<evidence type="ECO:0000313" key="4">
    <source>
        <dbReference type="Proteomes" id="UP001596456"/>
    </source>
</evidence>
<feature type="domain" description="Calcineurin-like phosphoesterase" evidence="2">
    <location>
        <begin position="1"/>
        <end position="133"/>
    </location>
</feature>
<evidence type="ECO:0000313" key="3">
    <source>
        <dbReference type="EMBL" id="MFC7334053.1"/>
    </source>
</evidence>
<dbReference type="Gene3D" id="3.60.21.10">
    <property type="match status" value="1"/>
</dbReference>
<comment type="similarity">
    <text evidence="1">Belongs to the metallophosphoesterase superfamily. YfcE family.</text>
</comment>
<gene>
    <name evidence="3" type="ORF">ACFQPS_12850</name>
</gene>
<dbReference type="EMBL" id="JBHTCM010000010">
    <property type="protein sequence ID" value="MFC7334053.1"/>
    <property type="molecule type" value="Genomic_DNA"/>
</dbReference>
<dbReference type="Pfam" id="PF12850">
    <property type="entry name" value="Metallophos_2"/>
    <property type="match status" value="1"/>
</dbReference>
<evidence type="ECO:0000259" key="2">
    <source>
        <dbReference type="Pfam" id="PF12850"/>
    </source>
</evidence>
<evidence type="ECO:0000256" key="1">
    <source>
        <dbReference type="ARBA" id="ARBA00008950"/>
    </source>
</evidence>
<sequence length="183" mass="20299">MAVFFTSDTHFGHAGALGRFRRPFADVASMDAALVERWNARVGPEDEVWHLGDVSLHRDPGRTVAILERLNGRRHLIAGNNDGPATKRLPVWAEVADYRELTADGTPLVLCHYAFRTWNGMYKGAWNLHGHSHGTLKGLTRQVDVGVDVWDFRPVTVAEIRARFSRRRSPAPAGAAGEPPRDG</sequence>
<name>A0ABW2KVH4_9PROT</name>
<protein>
    <submittedName>
        <fullName evidence="3">Metallophosphoesterase family protein</fullName>
    </submittedName>
</protein>
<dbReference type="InterPro" id="IPR024654">
    <property type="entry name" value="Calcineurin-like_PHP_lpxH"/>
</dbReference>
<accession>A0ABW2KVH4</accession>
<keyword evidence="4" id="KW-1185">Reference proteome</keyword>
<reference evidence="4" key="1">
    <citation type="journal article" date="2019" name="Int. J. Syst. Evol. Microbiol.">
        <title>The Global Catalogue of Microorganisms (GCM) 10K type strain sequencing project: providing services to taxonomists for standard genome sequencing and annotation.</title>
        <authorList>
            <consortium name="The Broad Institute Genomics Platform"/>
            <consortium name="The Broad Institute Genome Sequencing Center for Infectious Disease"/>
            <person name="Wu L."/>
            <person name="Ma J."/>
        </authorList>
    </citation>
    <scope>NUCLEOTIDE SEQUENCE [LARGE SCALE GENOMIC DNA]</scope>
    <source>
        <strain evidence="4">CGMCC 1.16275</strain>
    </source>
</reference>
<dbReference type="RefSeq" id="WP_377359539.1">
    <property type="nucleotide sequence ID" value="NZ_JBHTCM010000010.1"/>
</dbReference>
<comment type="caution">
    <text evidence="3">The sequence shown here is derived from an EMBL/GenBank/DDBJ whole genome shotgun (WGS) entry which is preliminary data.</text>
</comment>
<dbReference type="SUPFAM" id="SSF56300">
    <property type="entry name" value="Metallo-dependent phosphatases"/>
    <property type="match status" value="1"/>
</dbReference>
<organism evidence="3 4">
    <name type="scientific">Rhodocista pekingensis</name>
    <dbReference type="NCBI Taxonomy" id="201185"/>
    <lineage>
        <taxon>Bacteria</taxon>
        <taxon>Pseudomonadati</taxon>
        <taxon>Pseudomonadota</taxon>
        <taxon>Alphaproteobacteria</taxon>
        <taxon>Rhodospirillales</taxon>
        <taxon>Azospirillaceae</taxon>
        <taxon>Rhodocista</taxon>
    </lineage>
</organism>
<dbReference type="Proteomes" id="UP001596456">
    <property type="component" value="Unassembled WGS sequence"/>
</dbReference>
<proteinExistence type="inferred from homology"/>